<evidence type="ECO:0000313" key="3">
    <source>
        <dbReference type="Proteomes" id="UP000439903"/>
    </source>
</evidence>
<keyword evidence="3" id="KW-1185">Reference proteome</keyword>
<protein>
    <submittedName>
        <fullName evidence="2">Uncharacterized protein</fullName>
    </submittedName>
</protein>
<gene>
    <name evidence="2" type="ORF">F8M41_016907</name>
</gene>
<reference evidence="2 3" key="1">
    <citation type="journal article" date="2019" name="Environ. Microbiol.">
        <title>At the nexus of three kingdoms: the genome of the mycorrhizal fungus Gigaspora margarita provides insights into plant, endobacterial and fungal interactions.</title>
        <authorList>
            <person name="Venice F."/>
            <person name="Ghignone S."/>
            <person name="Salvioli di Fossalunga A."/>
            <person name="Amselem J."/>
            <person name="Novero M."/>
            <person name="Xianan X."/>
            <person name="Sedzielewska Toro K."/>
            <person name="Morin E."/>
            <person name="Lipzen A."/>
            <person name="Grigoriev I.V."/>
            <person name="Henrissat B."/>
            <person name="Martin F.M."/>
            <person name="Bonfante P."/>
        </authorList>
    </citation>
    <scope>NUCLEOTIDE SEQUENCE [LARGE SCALE GENOMIC DNA]</scope>
    <source>
        <strain evidence="2 3">BEG34</strain>
    </source>
</reference>
<feature type="signal peptide" evidence="1">
    <location>
        <begin position="1"/>
        <end position="20"/>
    </location>
</feature>
<comment type="caution">
    <text evidence="2">The sequence shown here is derived from an EMBL/GenBank/DDBJ whole genome shotgun (WGS) entry which is preliminary data.</text>
</comment>
<organism evidence="2 3">
    <name type="scientific">Gigaspora margarita</name>
    <dbReference type="NCBI Taxonomy" id="4874"/>
    <lineage>
        <taxon>Eukaryota</taxon>
        <taxon>Fungi</taxon>
        <taxon>Fungi incertae sedis</taxon>
        <taxon>Mucoromycota</taxon>
        <taxon>Glomeromycotina</taxon>
        <taxon>Glomeromycetes</taxon>
        <taxon>Diversisporales</taxon>
        <taxon>Gigasporaceae</taxon>
        <taxon>Gigaspora</taxon>
    </lineage>
</organism>
<accession>A0A8H4ANU8</accession>
<dbReference type="AlphaFoldDB" id="A0A8H4ANU8"/>
<name>A0A8H4ANU8_GIGMA</name>
<feature type="chain" id="PRO_5034917069" evidence="1">
    <location>
        <begin position="21"/>
        <end position="91"/>
    </location>
</feature>
<evidence type="ECO:0000313" key="2">
    <source>
        <dbReference type="EMBL" id="KAF0517370.1"/>
    </source>
</evidence>
<sequence>MKIKYLLMWLLEGVIKLLKSEKDYEKEFCKIDDEEKKENENRTFLEGCDVIYERKANHKLITVPSLLLLLPRSDEKLKEDKQFDYGILEML</sequence>
<dbReference type="Proteomes" id="UP000439903">
    <property type="component" value="Unassembled WGS sequence"/>
</dbReference>
<keyword evidence="1" id="KW-0732">Signal</keyword>
<evidence type="ECO:0000256" key="1">
    <source>
        <dbReference type="SAM" id="SignalP"/>
    </source>
</evidence>
<proteinExistence type="predicted"/>
<dbReference type="EMBL" id="WTPW01000377">
    <property type="protein sequence ID" value="KAF0517370.1"/>
    <property type="molecule type" value="Genomic_DNA"/>
</dbReference>